<dbReference type="GO" id="GO:0005829">
    <property type="term" value="C:cytosol"/>
    <property type="evidence" value="ECO:0007669"/>
    <property type="project" value="TreeGrafter"/>
</dbReference>
<accession>A0A1G9RS00</accession>
<gene>
    <name evidence="4" type="ORF">SAMN05421823_111246</name>
</gene>
<dbReference type="GO" id="GO:0019878">
    <property type="term" value="P:lysine biosynthetic process via aminoadipic acid"/>
    <property type="evidence" value="ECO:0007669"/>
    <property type="project" value="TreeGrafter"/>
</dbReference>
<evidence type="ECO:0000259" key="3">
    <source>
        <dbReference type="Pfam" id="PF01648"/>
    </source>
</evidence>
<feature type="domain" description="4'-phosphopantetheinyl transferase" evidence="3">
    <location>
        <begin position="117"/>
        <end position="186"/>
    </location>
</feature>
<dbReference type="PANTHER" id="PTHR12215">
    <property type="entry name" value="PHOSPHOPANTETHEINE TRANSFERASE"/>
    <property type="match status" value="1"/>
</dbReference>
<evidence type="ECO:0000313" key="5">
    <source>
        <dbReference type="Proteomes" id="UP000198510"/>
    </source>
</evidence>
<evidence type="ECO:0000256" key="1">
    <source>
        <dbReference type="ARBA" id="ARBA00010990"/>
    </source>
</evidence>
<dbReference type="Gene3D" id="3.90.470.20">
    <property type="entry name" value="4'-phosphopantetheinyl transferase domain"/>
    <property type="match status" value="1"/>
</dbReference>
<organism evidence="4 5">
    <name type="scientific">Catalinimonas alkaloidigena</name>
    <dbReference type="NCBI Taxonomy" id="1075417"/>
    <lineage>
        <taxon>Bacteria</taxon>
        <taxon>Pseudomonadati</taxon>
        <taxon>Bacteroidota</taxon>
        <taxon>Cytophagia</taxon>
        <taxon>Cytophagales</taxon>
        <taxon>Catalimonadaceae</taxon>
        <taxon>Catalinimonas</taxon>
    </lineage>
</organism>
<sequence length="241" mass="27371">MTIFPLTLQRTARTYRGVLSFASTAHLPTEPEAYLHPLEFAQYQTLRIPARQTSFLLGRFLARQTLHTYLGEASPDVYLTSGVFQQPLVVGTPTSVGVSLSHTADQAACLVFSEEHPMGVDLERVQPGNWENIGSQLTPHEKGLWDGKESMDAFYTRLWTVKEALSKVLRTGLTVSMEFYEIASVTRQKDLTCCQFKHFLQYKALTFAWNACFCTVVLPAESEYTMTEAREKIDLRRRLYS</sequence>
<dbReference type="Pfam" id="PF01648">
    <property type="entry name" value="ACPS"/>
    <property type="match status" value="1"/>
</dbReference>
<name>A0A1G9RS00_9BACT</name>
<dbReference type="InterPro" id="IPR050559">
    <property type="entry name" value="P-Pant_transferase_sf"/>
</dbReference>
<dbReference type="RefSeq" id="WP_089686923.1">
    <property type="nucleotide sequence ID" value="NZ_FNFO01000011.1"/>
</dbReference>
<dbReference type="SUPFAM" id="SSF56214">
    <property type="entry name" value="4'-phosphopantetheinyl transferase"/>
    <property type="match status" value="2"/>
</dbReference>
<dbReference type="PANTHER" id="PTHR12215:SF10">
    <property type="entry name" value="L-AMINOADIPATE-SEMIALDEHYDE DEHYDROGENASE-PHOSPHOPANTETHEINYL TRANSFERASE"/>
    <property type="match status" value="1"/>
</dbReference>
<dbReference type="EMBL" id="FNFO01000011">
    <property type="protein sequence ID" value="SDM25943.1"/>
    <property type="molecule type" value="Genomic_DNA"/>
</dbReference>
<comment type="similarity">
    <text evidence="1">Belongs to the P-Pant transferase superfamily. Gsp/Sfp/HetI/AcpT family.</text>
</comment>
<dbReference type="InterPro" id="IPR008278">
    <property type="entry name" value="4-PPantetheinyl_Trfase_dom"/>
</dbReference>
<dbReference type="Proteomes" id="UP000198510">
    <property type="component" value="Unassembled WGS sequence"/>
</dbReference>
<dbReference type="OrthoDB" id="9808281at2"/>
<evidence type="ECO:0000256" key="2">
    <source>
        <dbReference type="ARBA" id="ARBA00022679"/>
    </source>
</evidence>
<proteinExistence type="inferred from homology"/>
<evidence type="ECO:0000313" key="4">
    <source>
        <dbReference type="EMBL" id="SDM25943.1"/>
    </source>
</evidence>
<keyword evidence="2 4" id="KW-0808">Transferase</keyword>
<dbReference type="STRING" id="1075417.SAMN05421823_111246"/>
<dbReference type="GO" id="GO:0008897">
    <property type="term" value="F:holo-[acyl-carrier-protein] synthase activity"/>
    <property type="evidence" value="ECO:0007669"/>
    <property type="project" value="InterPro"/>
</dbReference>
<reference evidence="4 5" key="1">
    <citation type="submission" date="2016-10" db="EMBL/GenBank/DDBJ databases">
        <authorList>
            <person name="de Groot N.N."/>
        </authorList>
    </citation>
    <scope>NUCLEOTIDE SEQUENCE [LARGE SCALE GENOMIC DNA]</scope>
    <source>
        <strain evidence="4 5">DSM 25186</strain>
    </source>
</reference>
<dbReference type="GO" id="GO:0000287">
    <property type="term" value="F:magnesium ion binding"/>
    <property type="evidence" value="ECO:0007669"/>
    <property type="project" value="InterPro"/>
</dbReference>
<dbReference type="AlphaFoldDB" id="A0A1G9RS00"/>
<protein>
    <submittedName>
        <fullName evidence="4">Phosphopantetheinyl transferase</fullName>
    </submittedName>
</protein>
<dbReference type="InterPro" id="IPR037143">
    <property type="entry name" value="4-PPantetheinyl_Trfase_dom_sf"/>
</dbReference>
<keyword evidence="5" id="KW-1185">Reference proteome</keyword>